<accession>A0A5Q2TLU4</accession>
<dbReference type="RefSeq" id="WP_153791595.1">
    <property type="nucleotide sequence ID" value="NZ_CP045915.1"/>
</dbReference>
<dbReference type="KEGG" id="grc:GI584_14180"/>
<dbReference type="EMBL" id="CP045915">
    <property type="protein sequence ID" value="QGH35121.1"/>
    <property type="molecule type" value="Genomic_DNA"/>
</dbReference>
<dbReference type="AlphaFoldDB" id="A0A5Q2TLU4"/>
<evidence type="ECO:0000313" key="1">
    <source>
        <dbReference type="EMBL" id="QGH35121.1"/>
    </source>
</evidence>
<organism evidence="1 2">
    <name type="scientific">Gracilibacillus salitolerans</name>
    <dbReference type="NCBI Taxonomy" id="2663022"/>
    <lineage>
        <taxon>Bacteria</taxon>
        <taxon>Bacillati</taxon>
        <taxon>Bacillota</taxon>
        <taxon>Bacilli</taxon>
        <taxon>Bacillales</taxon>
        <taxon>Bacillaceae</taxon>
        <taxon>Gracilibacillus</taxon>
    </lineage>
</organism>
<protein>
    <submittedName>
        <fullName evidence="1">Uncharacterized protein</fullName>
    </submittedName>
</protein>
<name>A0A5Q2TLU4_9BACI</name>
<gene>
    <name evidence="1" type="ORF">GI584_14180</name>
</gene>
<evidence type="ECO:0000313" key="2">
    <source>
        <dbReference type="Proteomes" id="UP000339690"/>
    </source>
</evidence>
<reference evidence="1 2" key="1">
    <citation type="submission" date="2019-11" db="EMBL/GenBank/DDBJ databases">
        <title>Gracilibacillus salitolerans sp. nov., a moderate halophile isolated from a saline soil in northwest China.</title>
        <authorList>
            <person name="Gan L."/>
        </authorList>
    </citation>
    <scope>NUCLEOTIDE SEQUENCE [LARGE SCALE GENOMIC DNA]</scope>
    <source>
        <strain evidence="1 2">SCU50</strain>
    </source>
</reference>
<dbReference type="Proteomes" id="UP000339690">
    <property type="component" value="Chromosome"/>
</dbReference>
<keyword evidence="2" id="KW-1185">Reference proteome</keyword>
<sequence length="62" mass="7291">MCNNILNDKEKEVLNEIIEHFADDCFESIGFNDDGDPISYDDDQYRLEQYKKLTSLSEKLDL</sequence>
<proteinExistence type="predicted"/>